<accession>A3IQV5</accession>
<evidence type="ECO:0000256" key="5">
    <source>
        <dbReference type="SAM" id="Phobius"/>
    </source>
</evidence>
<feature type="transmembrane region" description="Helical" evidence="5">
    <location>
        <begin position="7"/>
        <end position="29"/>
    </location>
</feature>
<feature type="domain" description="Lipopolysaccharide assembly protein A" evidence="6">
    <location>
        <begin position="30"/>
        <end position="71"/>
    </location>
</feature>
<keyword evidence="1" id="KW-1003">Cell membrane</keyword>
<comment type="caution">
    <text evidence="7">The sequence shown here is derived from an EMBL/GenBank/DDBJ whole genome shotgun (WGS) entry which is preliminary data.</text>
</comment>
<dbReference type="AlphaFoldDB" id="A3IQV5"/>
<evidence type="ECO:0000313" key="8">
    <source>
        <dbReference type="Proteomes" id="UP000003781"/>
    </source>
</evidence>
<gene>
    <name evidence="7" type="ORF">CY0110_12872</name>
</gene>
<evidence type="ECO:0000259" key="6">
    <source>
        <dbReference type="Pfam" id="PF06305"/>
    </source>
</evidence>
<keyword evidence="8" id="KW-1185">Reference proteome</keyword>
<name>A3IQV5_9CHRO</name>
<protein>
    <recommendedName>
        <fullName evidence="6">Lipopolysaccharide assembly protein A domain-containing protein</fullName>
    </recommendedName>
</protein>
<proteinExistence type="predicted"/>
<evidence type="ECO:0000256" key="4">
    <source>
        <dbReference type="ARBA" id="ARBA00023136"/>
    </source>
</evidence>
<feature type="transmembrane region" description="Helical" evidence="5">
    <location>
        <begin position="49"/>
        <end position="71"/>
    </location>
</feature>
<dbReference type="Proteomes" id="UP000003781">
    <property type="component" value="Unassembled WGS sequence"/>
</dbReference>
<evidence type="ECO:0000256" key="1">
    <source>
        <dbReference type="ARBA" id="ARBA00022475"/>
    </source>
</evidence>
<keyword evidence="2 5" id="KW-0812">Transmembrane</keyword>
<dbReference type="RefSeq" id="WP_008275770.1">
    <property type="nucleotide sequence ID" value="NZ_AAXW01000016.1"/>
</dbReference>
<evidence type="ECO:0000256" key="3">
    <source>
        <dbReference type="ARBA" id="ARBA00022989"/>
    </source>
</evidence>
<keyword evidence="4 5" id="KW-0472">Membrane</keyword>
<organism evidence="7 8">
    <name type="scientific">Crocosphaera chwakensis CCY0110</name>
    <dbReference type="NCBI Taxonomy" id="391612"/>
    <lineage>
        <taxon>Bacteria</taxon>
        <taxon>Bacillati</taxon>
        <taxon>Cyanobacteriota</taxon>
        <taxon>Cyanophyceae</taxon>
        <taxon>Oscillatoriophycideae</taxon>
        <taxon>Chroococcales</taxon>
        <taxon>Aphanothecaceae</taxon>
        <taxon>Crocosphaera</taxon>
        <taxon>Crocosphaera chwakensis</taxon>
    </lineage>
</organism>
<reference evidence="7 8" key="1">
    <citation type="submission" date="2007-03" db="EMBL/GenBank/DDBJ databases">
        <authorList>
            <person name="Stal L."/>
            <person name="Ferriera S."/>
            <person name="Johnson J."/>
            <person name="Kravitz S."/>
            <person name="Beeson K."/>
            <person name="Sutton G."/>
            <person name="Rogers Y.-H."/>
            <person name="Friedman R."/>
            <person name="Frazier M."/>
            <person name="Venter J.C."/>
        </authorList>
    </citation>
    <scope>NUCLEOTIDE SEQUENCE [LARGE SCALE GENOMIC DNA]</scope>
    <source>
        <strain evidence="7 8">CCY0110</strain>
    </source>
</reference>
<dbReference type="eggNOG" id="COG5416">
    <property type="taxonomic scope" value="Bacteria"/>
</dbReference>
<evidence type="ECO:0000256" key="2">
    <source>
        <dbReference type="ARBA" id="ARBA00022692"/>
    </source>
</evidence>
<dbReference type="Pfam" id="PF06305">
    <property type="entry name" value="LapA_dom"/>
    <property type="match status" value="1"/>
</dbReference>
<evidence type="ECO:0000313" key="7">
    <source>
        <dbReference type="EMBL" id="EAZ91160.1"/>
    </source>
</evidence>
<dbReference type="EMBL" id="AAXW01000016">
    <property type="protein sequence ID" value="EAZ91160.1"/>
    <property type="molecule type" value="Genomic_DNA"/>
</dbReference>
<keyword evidence="3 5" id="KW-1133">Transmembrane helix</keyword>
<dbReference type="InterPro" id="IPR010445">
    <property type="entry name" value="LapA_dom"/>
</dbReference>
<sequence>MLNMLQILANIIISIVVGFWIGAIAIFSIQNITAVSLKFLLWESIKLPIGVLLSFCVGGGFIVGGLLPFLLKPFKRKKKRPLRSPIDDGGYFDFDN</sequence>
<dbReference type="GO" id="GO:0005886">
    <property type="term" value="C:plasma membrane"/>
    <property type="evidence" value="ECO:0007669"/>
    <property type="project" value="InterPro"/>
</dbReference>